<dbReference type="GO" id="GO:0005524">
    <property type="term" value="F:ATP binding"/>
    <property type="evidence" value="ECO:0007669"/>
    <property type="project" value="UniProtKB-KW"/>
</dbReference>
<dbReference type="STRING" id="42256.RradSPS_2664"/>
<keyword evidence="4" id="KW-0067">ATP-binding</keyword>
<organism evidence="3 5">
    <name type="scientific">Rubrobacter radiotolerans</name>
    <name type="common">Arthrobacter radiotolerans</name>
    <dbReference type="NCBI Taxonomy" id="42256"/>
    <lineage>
        <taxon>Bacteria</taxon>
        <taxon>Bacillati</taxon>
        <taxon>Actinomycetota</taxon>
        <taxon>Rubrobacteria</taxon>
        <taxon>Rubrobacterales</taxon>
        <taxon>Rubrobacteraceae</taxon>
        <taxon>Rubrobacter</taxon>
    </lineage>
</organism>
<dbReference type="eggNOG" id="COG2607">
    <property type="taxonomic scope" value="Bacteria"/>
</dbReference>
<dbReference type="OrthoDB" id="9808317at2"/>
<reference evidence="3 5" key="1">
    <citation type="submission" date="2014-03" db="EMBL/GenBank/DDBJ databases">
        <title>Complete genome sequence of the Radio-Resistant Rubrobacter radiotolerans RSPS-4.</title>
        <authorList>
            <person name="Egas C.C."/>
            <person name="Barroso C.C."/>
            <person name="Froufe H.J.C."/>
            <person name="Pacheco J.J."/>
            <person name="Albuquerque L.L."/>
            <person name="da Costa M.M.S."/>
        </authorList>
    </citation>
    <scope>NUCLEOTIDE SEQUENCE [LARGE SCALE GENOMIC DNA]</scope>
    <source>
        <strain evidence="3 5">RSPS-4</strain>
    </source>
</reference>
<dbReference type="Proteomes" id="UP001281130">
    <property type="component" value="Unassembled WGS sequence"/>
</dbReference>
<dbReference type="InterPro" id="IPR027417">
    <property type="entry name" value="P-loop_NTPase"/>
</dbReference>
<feature type="domain" description="AAA+ ATPase" evidence="2">
    <location>
        <begin position="249"/>
        <end position="366"/>
    </location>
</feature>
<dbReference type="PANTHER" id="PTHR42935:SF1">
    <property type="entry name" value="SLR0930 PROTEIN"/>
    <property type="match status" value="1"/>
</dbReference>
<evidence type="ECO:0000259" key="2">
    <source>
        <dbReference type="SMART" id="SM00382"/>
    </source>
</evidence>
<dbReference type="HOGENOM" id="CLU_039512_1_1_11"/>
<evidence type="ECO:0000313" key="3">
    <source>
        <dbReference type="EMBL" id="AHY47947.1"/>
    </source>
</evidence>
<dbReference type="RefSeq" id="WP_051589849.1">
    <property type="nucleotide sequence ID" value="NZ_CP007514.1"/>
</dbReference>
<reference evidence="4" key="2">
    <citation type="submission" date="2023-11" db="EMBL/GenBank/DDBJ databases">
        <title>MicrobeMod: A computational toolkit for identifying prokaryotic methylation and restriction-modification with nanopore sequencing.</title>
        <authorList>
            <person name="Crits-Christoph A."/>
            <person name="Kang S.C."/>
            <person name="Lee H."/>
            <person name="Ostrov N."/>
        </authorList>
    </citation>
    <scope>NUCLEOTIDE SEQUENCE</scope>
    <source>
        <strain evidence="4">ATCC 51242</strain>
    </source>
</reference>
<evidence type="ECO:0000313" key="4">
    <source>
        <dbReference type="EMBL" id="MDX5892585.1"/>
    </source>
</evidence>
<dbReference type="EMBL" id="CP007514">
    <property type="protein sequence ID" value="AHY47947.1"/>
    <property type="molecule type" value="Genomic_DNA"/>
</dbReference>
<keyword evidence="5" id="KW-1185">Reference proteome</keyword>
<proteinExistence type="predicted"/>
<dbReference type="CDD" id="cd00009">
    <property type="entry name" value="AAA"/>
    <property type="match status" value="1"/>
</dbReference>
<dbReference type="PATRIC" id="fig|42256.3.peg.2716"/>
<dbReference type="KEGG" id="rrd:RradSPS_2664"/>
<evidence type="ECO:0000256" key="1">
    <source>
        <dbReference type="SAM" id="MobiDB-lite"/>
    </source>
</evidence>
<evidence type="ECO:0000313" key="5">
    <source>
        <dbReference type="Proteomes" id="UP000025229"/>
    </source>
</evidence>
<feature type="region of interest" description="Disordered" evidence="1">
    <location>
        <begin position="424"/>
        <end position="455"/>
    </location>
</feature>
<name>A0A023X655_RUBRA</name>
<dbReference type="Pfam" id="PF05673">
    <property type="entry name" value="DUF815"/>
    <property type="match status" value="1"/>
</dbReference>
<gene>
    <name evidence="3" type="ORF">RradSPS_2664</name>
    <name evidence="4" type="ORF">SIL72_00950</name>
</gene>
<dbReference type="AlphaFoldDB" id="A0A023X655"/>
<keyword evidence="4" id="KW-0547">Nucleotide-binding</keyword>
<sequence length="455" mass="50698">MESRAADKSSVTPGASQEGLSYLPARLSGVTLFREVLEDPAVRLMVRLLQTLSDERSDGRAAAEAFARLWGELATQEDPLLSDGWRSRLVAALLDTETAFARAAERGRATQSVREQAARDLATLGRLFALDALRLAREVVARDGRLEGVWGGTWPELEIRPEVGADERRALARRLEASGDWSAEVGALAEFFSRNGAGVFARYRTFRWEAGSLRPVPEPDETTLDDLFGYEREREKVLRNTERFARGLPAHHALLYGPPGTGKSSTVKAAFNRYSGEGVRLVEVAKERLPELPRLLDELRGRGPRFIVFVDDLSFEEDEVEYKTLKALIEGSVESPPPNVRVYATSNRRNLVRETFSERDDVHARDTMGEKLSLAARFGLRVTFPVPDQKTYFGIVRGIARERGLRLTEAETRTLEEYALDRERWGSGRSGRAARQAVDDFEADSKNAAGGSSDR</sequence>
<dbReference type="InterPro" id="IPR003593">
    <property type="entry name" value="AAA+_ATPase"/>
</dbReference>
<dbReference type="SUPFAM" id="SSF52540">
    <property type="entry name" value="P-loop containing nucleoside triphosphate hydrolases"/>
    <property type="match status" value="1"/>
</dbReference>
<dbReference type="InterPro" id="IPR008533">
    <property type="entry name" value="DUF815"/>
</dbReference>
<dbReference type="Gene3D" id="3.40.50.300">
    <property type="entry name" value="P-loop containing nucleotide triphosphate hydrolases"/>
    <property type="match status" value="1"/>
</dbReference>
<accession>A0A023X655</accession>
<dbReference type="EMBL" id="JAWXXX010000001">
    <property type="protein sequence ID" value="MDX5892585.1"/>
    <property type="molecule type" value="Genomic_DNA"/>
</dbReference>
<dbReference type="PANTHER" id="PTHR42935">
    <property type="entry name" value="SLR0930 PROTEIN"/>
    <property type="match status" value="1"/>
</dbReference>
<dbReference type="Proteomes" id="UP000025229">
    <property type="component" value="Chromosome"/>
</dbReference>
<protein>
    <submittedName>
        <fullName evidence="4">ATP-binding protein</fullName>
    </submittedName>
</protein>
<dbReference type="SMART" id="SM00382">
    <property type="entry name" value="AAA"/>
    <property type="match status" value="1"/>
</dbReference>